<dbReference type="PANTHER" id="PTHR10283:SF82">
    <property type="entry name" value="SOLUTE CARRIER FAMILY 13 MEMBER 2"/>
    <property type="match status" value="1"/>
</dbReference>
<dbReference type="AlphaFoldDB" id="A0A2A6BD21"/>
<dbReference type="GO" id="GO:0015361">
    <property type="term" value="F:low-affinity sodium:dicarboxylate symporter activity"/>
    <property type="evidence" value="ECO:0007669"/>
    <property type="project" value="EnsemblMetazoa"/>
</dbReference>
<dbReference type="GO" id="GO:0015744">
    <property type="term" value="P:succinate transport"/>
    <property type="evidence" value="ECO:0000318"/>
    <property type="project" value="GO_Central"/>
</dbReference>
<dbReference type="OrthoDB" id="6493944at2759"/>
<organism evidence="9 10">
    <name type="scientific">Pristionchus pacificus</name>
    <name type="common">Parasitic nematode worm</name>
    <dbReference type="NCBI Taxonomy" id="54126"/>
    <lineage>
        <taxon>Eukaryota</taxon>
        <taxon>Metazoa</taxon>
        <taxon>Ecdysozoa</taxon>
        <taxon>Nematoda</taxon>
        <taxon>Chromadorea</taxon>
        <taxon>Rhabditida</taxon>
        <taxon>Rhabditina</taxon>
        <taxon>Diplogasteromorpha</taxon>
        <taxon>Diplogasteroidea</taxon>
        <taxon>Neodiplogasteridae</taxon>
        <taxon>Pristionchus</taxon>
    </lineage>
</organism>
<accession>A0A8R1YF35</accession>
<dbReference type="PROSITE" id="PS01271">
    <property type="entry name" value="NA_SULFATE"/>
    <property type="match status" value="1"/>
</dbReference>
<dbReference type="GO" id="GO:0005886">
    <property type="term" value="C:plasma membrane"/>
    <property type="evidence" value="ECO:0000318"/>
    <property type="project" value="GO_Central"/>
</dbReference>
<evidence type="ECO:0000256" key="2">
    <source>
        <dbReference type="ARBA" id="ARBA00006772"/>
    </source>
</evidence>
<feature type="transmembrane region" description="Helical" evidence="8">
    <location>
        <begin position="460"/>
        <end position="483"/>
    </location>
</feature>
<feature type="transmembrane region" description="Helical" evidence="8">
    <location>
        <begin position="669"/>
        <end position="690"/>
    </location>
</feature>
<protein>
    <submittedName>
        <fullName evidence="9">Nac-1</fullName>
    </submittedName>
</protein>
<dbReference type="GO" id="GO:0015141">
    <property type="term" value="F:succinate transmembrane transporter activity"/>
    <property type="evidence" value="ECO:0000318"/>
    <property type="project" value="GO_Central"/>
</dbReference>
<comment type="similarity">
    <text evidence="2">Belongs to the SLC13A/DASS transporter (TC 2.A.47) family. NADC subfamily.</text>
</comment>
<dbReference type="InterPro" id="IPR031312">
    <property type="entry name" value="Na/sul_symport_CS"/>
</dbReference>
<dbReference type="InterPro" id="IPR001898">
    <property type="entry name" value="SLC13A/DASS"/>
</dbReference>
<accession>A0A2A6BD21</accession>
<sequence length="733" mass="80713">MPERSKLSIFPRLGAFPRENRVPSLSTRAAVTTIPSYPASLNLRSTLRFRTNAPACLFNYKEHRRHPQQAAMGRSIAAIIRDFQETAVILMVPFIASPLLFMDQPNEVKLKCCYVVIIMSLYWVFEVLPLAITALVPMVLFPALGIMKSEAVAKTYLPDTGFLFIGGLMVAVAVEKSNLHTRIALLVLSLVGSDPRFIMLGFMSVTAFLSMWISNTATAALMVPIVQSVISELVSNQRSGELIERQHLASRRRSIEGRRLSMTRDPASLIDQQTARTDASQSLLPESESRRHLMDHEEKMAALCSPSIVRLEKAVEEAENHLIPFPAQGENHHVMTRIQYNDQLEQSDNMTLKDMMKYFNPRELQMAKGFLVSVCYAANIGGAATITGTASNLVLIGQLEKIFPGVDTGINFVSWIIFATPMAFVCLVLTWMTLCFLFLRNAPKGSATVSMKLKDKYRRLPAVSFAEVAVSCCFGLLLFLWIFRDPKVVPGFGEYFKKGYVTDATSAVFIVIILFVLPEKCPNFQKMGSKKNKGTKGLLDWATIQESFPWSVVLLLGGGFALAAGVKESELSQTIGDLLSSLGGLDKFVAVTICVVITIGLTNVCSNTVVASIFTPIVAELARSLNINPLLFMLPVTVASSFAFLLPVATPPNAIVFGAGVVDVKDMAFAGFFVSIWCALCNLANMWLLANRWFDLDTFPAWANYNEELAGNATSFLINVLSDNQTVAILTTN</sequence>
<keyword evidence="6 8" id="KW-0472">Membrane</keyword>
<dbReference type="PANTHER" id="PTHR10283">
    <property type="entry name" value="SOLUTE CARRIER FAMILY 13 MEMBER"/>
    <property type="match status" value="1"/>
</dbReference>
<proteinExistence type="inferred from homology"/>
<dbReference type="CDD" id="cd01115">
    <property type="entry name" value="SLC13_permease"/>
    <property type="match status" value="1"/>
</dbReference>
<evidence type="ECO:0000256" key="3">
    <source>
        <dbReference type="ARBA" id="ARBA00022448"/>
    </source>
</evidence>
<dbReference type="EnsemblMetazoa" id="PPA15980.1">
    <property type="protein sequence ID" value="PPA15980.1"/>
    <property type="gene ID" value="WBGene00105534"/>
</dbReference>
<feature type="transmembrane region" description="Helical" evidence="8">
    <location>
        <begin position="121"/>
        <end position="144"/>
    </location>
</feature>
<evidence type="ECO:0000256" key="8">
    <source>
        <dbReference type="SAM" id="Phobius"/>
    </source>
</evidence>
<reference evidence="10" key="1">
    <citation type="journal article" date="2008" name="Nat. Genet.">
        <title>The Pristionchus pacificus genome provides a unique perspective on nematode lifestyle and parasitism.</title>
        <authorList>
            <person name="Dieterich C."/>
            <person name="Clifton S.W."/>
            <person name="Schuster L.N."/>
            <person name="Chinwalla A."/>
            <person name="Delehaunty K."/>
            <person name="Dinkelacker I."/>
            <person name="Fulton L."/>
            <person name="Fulton R."/>
            <person name="Godfrey J."/>
            <person name="Minx P."/>
            <person name="Mitreva M."/>
            <person name="Roeseler W."/>
            <person name="Tian H."/>
            <person name="Witte H."/>
            <person name="Yang S.P."/>
            <person name="Wilson R.K."/>
            <person name="Sommer R.J."/>
        </authorList>
    </citation>
    <scope>NUCLEOTIDE SEQUENCE [LARGE SCALE GENOMIC DNA]</scope>
    <source>
        <strain evidence="10">PS312</strain>
    </source>
</reference>
<feature type="region of interest" description="Disordered" evidence="7">
    <location>
        <begin position="266"/>
        <end position="285"/>
    </location>
</feature>
<keyword evidence="3" id="KW-0813">Transport</keyword>
<evidence type="ECO:0000313" key="9">
    <source>
        <dbReference type="EnsemblMetazoa" id="PPA15980.1"/>
    </source>
</evidence>
<keyword evidence="5 8" id="KW-1133">Transmembrane helix</keyword>
<name>A0A2A6BD21_PRIPA</name>
<feature type="transmembrane region" description="Helical" evidence="8">
    <location>
        <begin position="415"/>
        <end position="439"/>
    </location>
</feature>
<evidence type="ECO:0000256" key="5">
    <source>
        <dbReference type="ARBA" id="ARBA00022989"/>
    </source>
</evidence>
<dbReference type="Proteomes" id="UP000005239">
    <property type="component" value="Unassembled WGS sequence"/>
</dbReference>
<evidence type="ECO:0000256" key="1">
    <source>
        <dbReference type="ARBA" id="ARBA00004141"/>
    </source>
</evidence>
<feature type="transmembrane region" description="Helical" evidence="8">
    <location>
        <begin position="538"/>
        <end position="563"/>
    </location>
</feature>
<gene>
    <name evidence="9" type="primary">WBGene00105534</name>
</gene>
<feature type="transmembrane region" description="Helical" evidence="8">
    <location>
        <begin position="499"/>
        <end position="517"/>
    </location>
</feature>
<keyword evidence="10" id="KW-1185">Reference proteome</keyword>
<dbReference type="Pfam" id="PF00939">
    <property type="entry name" value="Na_sulph_symp"/>
    <property type="match status" value="1"/>
</dbReference>
<dbReference type="GO" id="GO:0015746">
    <property type="term" value="P:citrate transport"/>
    <property type="evidence" value="ECO:0000318"/>
    <property type="project" value="GO_Central"/>
</dbReference>
<dbReference type="GO" id="GO:0055085">
    <property type="term" value="P:transmembrane transport"/>
    <property type="evidence" value="ECO:0000318"/>
    <property type="project" value="GO_Central"/>
</dbReference>
<feature type="transmembrane region" description="Helical" evidence="8">
    <location>
        <begin position="588"/>
        <end position="618"/>
    </location>
</feature>
<reference evidence="9" key="2">
    <citation type="submission" date="2022-06" db="UniProtKB">
        <authorList>
            <consortium name="EnsemblMetazoa"/>
        </authorList>
    </citation>
    <scope>IDENTIFICATION</scope>
    <source>
        <strain evidence="9">PS312</strain>
    </source>
</reference>
<dbReference type="GO" id="GO:0015137">
    <property type="term" value="F:citrate transmembrane transporter activity"/>
    <property type="evidence" value="ECO:0000318"/>
    <property type="project" value="GO_Central"/>
</dbReference>
<feature type="compositionally biased region" description="Polar residues" evidence="7">
    <location>
        <begin position="270"/>
        <end position="284"/>
    </location>
</feature>
<evidence type="ECO:0000313" key="10">
    <source>
        <dbReference type="Proteomes" id="UP000005239"/>
    </source>
</evidence>
<evidence type="ECO:0000256" key="4">
    <source>
        <dbReference type="ARBA" id="ARBA00022692"/>
    </source>
</evidence>
<evidence type="ECO:0000256" key="7">
    <source>
        <dbReference type="SAM" id="MobiDB-lite"/>
    </source>
</evidence>
<evidence type="ECO:0000256" key="6">
    <source>
        <dbReference type="ARBA" id="ARBA00023136"/>
    </source>
</evidence>
<feature type="transmembrane region" description="Helical" evidence="8">
    <location>
        <begin position="630"/>
        <end position="649"/>
    </location>
</feature>
<feature type="transmembrane region" description="Helical" evidence="8">
    <location>
        <begin position="156"/>
        <end position="174"/>
    </location>
</feature>
<keyword evidence="4 8" id="KW-0812">Transmembrane</keyword>
<feature type="transmembrane region" description="Helical" evidence="8">
    <location>
        <begin position="370"/>
        <end position="395"/>
    </location>
</feature>
<comment type="subcellular location">
    <subcellularLocation>
        <location evidence="1">Membrane</location>
        <topology evidence="1">Multi-pass membrane protein</topology>
    </subcellularLocation>
</comment>